<feature type="compositionally biased region" description="Basic and acidic residues" evidence="1">
    <location>
        <begin position="130"/>
        <end position="145"/>
    </location>
</feature>
<dbReference type="InParanoid" id="A0A0C3D5S3"/>
<accession>A0A0C3D5S3</accession>
<gene>
    <name evidence="2" type="ORF">OIDMADRAFT_24941</name>
</gene>
<dbReference type="HOGENOM" id="CLU_1170941_0_0_1"/>
<protein>
    <submittedName>
        <fullName evidence="2">Uncharacterized protein</fullName>
    </submittedName>
</protein>
<evidence type="ECO:0000313" key="3">
    <source>
        <dbReference type="Proteomes" id="UP000054321"/>
    </source>
</evidence>
<dbReference type="OrthoDB" id="3564997at2759"/>
<dbReference type="EMBL" id="KN832871">
    <property type="protein sequence ID" value="KIN06649.1"/>
    <property type="molecule type" value="Genomic_DNA"/>
</dbReference>
<evidence type="ECO:0000256" key="1">
    <source>
        <dbReference type="SAM" id="MobiDB-lite"/>
    </source>
</evidence>
<keyword evidence="3" id="KW-1185">Reference proteome</keyword>
<dbReference type="Proteomes" id="UP000054321">
    <property type="component" value="Unassembled WGS sequence"/>
</dbReference>
<feature type="compositionally biased region" description="Basic and acidic residues" evidence="1">
    <location>
        <begin position="154"/>
        <end position="163"/>
    </location>
</feature>
<reference evidence="2 3" key="1">
    <citation type="submission" date="2014-04" db="EMBL/GenBank/DDBJ databases">
        <authorList>
            <consortium name="DOE Joint Genome Institute"/>
            <person name="Kuo A."/>
            <person name="Martino E."/>
            <person name="Perotto S."/>
            <person name="Kohler A."/>
            <person name="Nagy L.G."/>
            <person name="Floudas D."/>
            <person name="Copeland A."/>
            <person name="Barry K.W."/>
            <person name="Cichocki N."/>
            <person name="Veneault-Fourrey C."/>
            <person name="LaButti K."/>
            <person name="Lindquist E.A."/>
            <person name="Lipzen A."/>
            <person name="Lundell T."/>
            <person name="Morin E."/>
            <person name="Murat C."/>
            <person name="Sun H."/>
            <person name="Tunlid A."/>
            <person name="Henrissat B."/>
            <person name="Grigoriev I.V."/>
            <person name="Hibbett D.S."/>
            <person name="Martin F."/>
            <person name="Nordberg H.P."/>
            <person name="Cantor M.N."/>
            <person name="Hua S.X."/>
        </authorList>
    </citation>
    <scope>NUCLEOTIDE SEQUENCE [LARGE SCALE GENOMIC DNA]</scope>
    <source>
        <strain evidence="2 3">Zn</strain>
    </source>
</reference>
<organism evidence="2 3">
    <name type="scientific">Oidiodendron maius (strain Zn)</name>
    <dbReference type="NCBI Taxonomy" id="913774"/>
    <lineage>
        <taxon>Eukaryota</taxon>
        <taxon>Fungi</taxon>
        <taxon>Dikarya</taxon>
        <taxon>Ascomycota</taxon>
        <taxon>Pezizomycotina</taxon>
        <taxon>Leotiomycetes</taxon>
        <taxon>Leotiomycetes incertae sedis</taxon>
        <taxon>Myxotrichaceae</taxon>
        <taxon>Oidiodendron</taxon>
    </lineage>
</organism>
<reference evidence="3" key="2">
    <citation type="submission" date="2015-01" db="EMBL/GenBank/DDBJ databases">
        <title>Evolutionary Origins and Diversification of the Mycorrhizal Mutualists.</title>
        <authorList>
            <consortium name="DOE Joint Genome Institute"/>
            <consortium name="Mycorrhizal Genomics Consortium"/>
            <person name="Kohler A."/>
            <person name="Kuo A."/>
            <person name="Nagy L.G."/>
            <person name="Floudas D."/>
            <person name="Copeland A."/>
            <person name="Barry K.W."/>
            <person name="Cichocki N."/>
            <person name="Veneault-Fourrey C."/>
            <person name="LaButti K."/>
            <person name="Lindquist E.A."/>
            <person name="Lipzen A."/>
            <person name="Lundell T."/>
            <person name="Morin E."/>
            <person name="Murat C."/>
            <person name="Riley R."/>
            <person name="Ohm R."/>
            <person name="Sun H."/>
            <person name="Tunlid A."/>
            <person name="Henrissat B."/>
            <person name="Grigoriev I.V."/>
            <person name="Hibbett D.S."/>
            <person name="Martin F."/>
        </authorList>
    </citation>
    <scope>NUCLEOTIDE SEQUENCE [LARGE SCALE GENOMIC DNA]</scope>
    <source>
        <strain evidence="3">Zn</strain>
    </source>
</reference>
<sequence length="237" mass="27950">MCLQVTQYYHSCDCKRIRHMVCLRHVDHTHKQLDNAPCPDLELRYIETQEVGCGHERGRQECKTETTYAFEPWTDRRYKACDWRFCEERLPGEKHECENGSWMMGRDHSCGIGREEYQWWRHRTAEEEIRVEEKPKEEKPKEQKANKKTRKVIKKETKKENVKPKPAAKTKREDTPQLKVQFADSASADLEMEEGIEKLKIEDSMEDGNKDVGDQRDAKKVKLGKGKVQLEKRVGNN</sequence>
<dbReference type="AlphaFoldDB" id="A0A0C3D5S3"/>
<feature type="region of interest" description="Disordered" evidence="1">
    <location>
        <begin position="130"/>
        <end position="237"/>
    </location>
</feature>
<name>A0A0C3D5S3_OIDMZ</name>
<evidence type="ECO:0000313" key="2">
    <source>
        <dbReference type="EMBL" id="KIN06649.1"/>
    </source>
</evidence>
<feature type="compositionally biased region" description="Basic and acidic residues" evidence="1">
    <location>
        <begin position="195"/>
        <end position="220"/>
    </location>
</feature>
<proteinExistence type="predicted"/>
<feature type="compositionally biased region" description="Basic and acidic residues" evidence="1">
    <location>
        <begin position="228"/>
        <end position="237"/>
    </location>
</feature>